<evidence type="ECO:0000256" key="5">
    <source>
        <dbReference type="ARBA" id="ARBA00022741"/>
    </source>
</evidence>
<evidence type="ECO:0000313" key="10">
    <source>
        <dbReference type="EMBL" id="ANG65862.1"/>
    </source>
</evidence>
<comment type="cofactor">
    <cofactor evidence="7">
        <name>Mg(2+)</name>
        <dbReference type="ChEBI" id="CHEBI:18420"/>
    </cofactor>
    <text evidence="7">Binds 1 Mg(2+) ion per subunit.</text>
</comment>
<dbReference type="GO" id="GO:0005829">
    <property type="term" value="C:cytosol"/>
    <property type="evidence" value="ECO:0007669"/>
    <property type="project" value="TreeGrafter"/>
</dbReference>
<comment type="catalytic activity">
    <reaction evidence="7">
        <text>GTP + succinate + CoA = succinyl-CoA + GDP + phosphate</text>
        <dbReference type="Rhea" id="RHEA:22120"/>
        <dbReference type="ChEBI" id="CHEBI:30031"/>
        <dbReference type="ChEBI" id="CHEBI:37565"/>
        <dbReference type="ChEBI" id="CHEBI:43474"/>
        <dbReference type="ChEBI" id="CHEBI:57287"/>
        <dbReference type="ChEBI" id="CHEBI:57292"/>
        <dbReference type="ChEBI" id="CHEBI:58189"/>
    </reaction>
</comment>
<dbReference type="Proteomes" id="UP000019147">
    <property type="component" value="Chromosome"/>
</dbReference>
<dbReference type="HAMAP" id="MF_00558">
    <property type="entry name" value="Succ_CoA_beta"/>
    <property type="match status" value="1"/>
</dbReference>
<dbReference type="NCBIfam" id="NF001913">
    <property type="entry name" value="PRK00696.1"/>
    <property type="match status" value="1"/>
</dbReference>
<protein>
    <recommendedName>
        <fullName evidence="7">Succinate--CoA ligase [ADP-forming] subunit beta</fullName>
        <ecNumber evidence="7">6.2.1.5</ecNumber>
    </recommendedName>
    <alternativeName>
        <fullName evidence="7">Succinyl-CoA synthetase subunit beta</fullName>
        <shortName evidence="7">SCS-beta</shortName>
    </alternativeName>
</protein>
<feature type="binding site" evidence="7">
    <location>
        <begin position="321"/>
        <end position="323"/>
    </location>
    <ligand>
        <name>substrate</name>
        <note>ligand shared with subunit alpha</note>
    </ligand>
</feature>
<dbReference type="RefSeq" id="WP_021828565.1">
    <property type="nucleotide sequence ID" value="NZ_CP015840.1"/>
</dbReference>
<dbReference type="Gene3D" id="3.40.50.261">
    <property type="entry name" value="Succinyl-CoA synthetase domains"/>
    <property type="match status" value="1"/>
</dbReference>
<dbReference type="GO" id="GO:0006099">
    <property type="term" value="P:tricarboxylic acid cycle"/>
    <property type="evidence" value="ECO:0007669"/>
    <property type="project" value="UniProtKB-UniRule"/>
</dbReference>
<feature type="binding site" evidence="7">
    <location>
        <position position="107"/>
    </location>
    <ligand>
        <name>ATP</name>
        <dbReference type="ChEBI" id="CHEBI:30616"/>
    </ligand>
</feature>
<dbReference type="EC" id="6.2.1.5" evidence="7"/>
<feature type="binding site" evidence="7">
    <location>
        <position position="213"/>
    </location>
    <ligand>
        <name>Mg(2+)</name>
        <dbReference type="ChEBI" id="CHEBI:18420"/>
    </ligand>
</feature>
<dbReference type="eggNOG" id="COG0045">
    <property type="taxonomic scope" value="Bacteria"/>
</dbReference>
<dbReference type="PANTHER" id="PTHR11815">
    <property type="entry name" value="SUCCINYL-COA SYNTHETASE BETA CHAIN"/>
    <property type="match status" value="1"/>
</dbReference>
<feature type="binding site" evidence="7">
    <location>
        <position position="199"/>
    </location>
    <ligand>
        <name>Mg(2+)</name>
        <dbReference type="ChEBI" id="CHEBI:18420"/>
    </ligand>
</feature>
<evidence type="ECO:0000256" key="3">
    <source>
        <dbReference type="ARBA" id="ARBA00022598"/>
    </source>
</evidence>
<dbReference type="InterPro" id="IPR013815">
    <property type="entry name" value="ATP_grasp_subdomain_1"/>
</dbReference>
<dbReference type="FunFam" id="3.40.50.261:FF:000001">
    <property type="entry name" value="Succinate--CoA ligase [ADP-forming] subunit beta"/>
    <property type="match status" value="1"/>
</dbReference>
<comment type="function">
    <text evidence="7">Succinyl-CoA synthetase functions in the citric acid cycle (TCA), coupling the hydrolysis of succinyl-CoA to the synthesis of either ATP or GTP and thus represents the only step of substrate-level phosphorylation in the TCA. The beta subunit provides nucleotide specificity of the enzyme and binds the substrate succinate, while the binding sites for coenzyme A and phosphate are found in the alpha subunit.</text>
</comment>
<dbReference type="SUPFAM" id="SSF56059">
    <property type="entry name" value="Glutathione synthetase ATP-binding domain-like"/>
    <property type="match status" value="1"/>
</dbReference>
<dbReference type="InterPro" id="IPR005811">
    <property type="entry name" value="SUCC_ACL_C"/>
</dbReference>
<dbReference type="OrthoDB" id="9802602at2"/>
<feature type="binding site" evidence="7">
    <location>
        <position position="102"/>
    </location>
    <ligand>
        <name>ATP</name>
        <dbReference type="ChEBI" id="CHEBI:30616"/>
    </ligand>
</feature>
<dbReference type="GO" id="GO:0000287">
    <property type="term" value="F:magnesium ion binding"/>
    <property type="evidence" value="ECO:0007669"/>
    <property type="project" value="UniProtKB-UniRule"/>
</dbReference>
<comment type="caution">
    <text evidence="7">Lacks conserved residue(s) required for the propagation of feature annotation.</text>
</comment>
<feature type="binding site" evidence="7">
    <location>
        <begin position="53"/>
        <end position="55"/>
    </location>
    <ligand>
        <name>ATP</name>
        <dbReference type="ChEBI" id="CHEBI:30616"/>
    </ligand>
</feature>
<dbReference type="FunFam" id="3.30.470.20:FF:000002">
    <property type="entry name" value="Succinate--CoA ligase [ADP-forming] subunit beta"/>
    <property type="match status" value="1"/>
</dbReference>
<dbReference type="NCBIfam" id="TIGR01016">
    <property type="entry name" value="sucCoAbeta"/>
    <property type="match status" value="1"/>
</dbReference>
<name>A0A173DY52_9CHLA</name>
<organism evidence="10 11">
    <name type="scientific">Chlamydia gallinacea 08-1274/3</name>
    <dbReference type="NCBI Taxonomy" id="1143323"/>
    <lineage>
        <taxon>Bacteria</taxon>
        <taxon>Pseudomonadati</taxon>
        <taxon>Chlamydiota</taxon>
        <taxon>Chlamydiia</taxon>
        <taxon>Chlamydiales</taxon>
        <taxon>Chlamydiaceae</taxon>
        <taxon>Chlamydia/Chlamydophila group</taxon>
        <taxon>Chlamydia</taxon>
    </lineage>
</organism>
<dbReference type="GO" id="GO:0005524">
    <property type="term" value="F:ATP binding"/>
    <property type="evidence" value="ECO:0007669"/>
    <property type="project" value="UniProtKB-UniRule"/>
</dbReference>
<accession>A0A173DY52</accession>
<comment type="catalytic activity">
    <reaction evidence="7">
        <text>succinate + ATP + CoA = succinyl-CoA + ADP + phosphate</text>
        <dbReference type="Rhea" id="RHEA:17661"/>
        <dbReference type="ChEBI" id="CHEBI:30031"/>
        <dbReference type="ChEBI" id="CHEBI:30616"/>
        <dbReference type="ChEBI" id="CHEBI:43474"/>
        <dbReference type="ChEBI" id="CHEBI:57287"/>
        <dbReference type="ChEBI" id="CHEBI:57292"/>
        <dbReference type="ChEBI" id="CHEBI:456216"/>
        <dbReference type="EC" id="6.2.1.5"/>
    </reaction>
</comment>
<dbReference type="InterPro" id="IPR016102">
    <property type="entry name" value="Succinyl-CoA_synth-like"/>
</dbReference>
<evidence type="ECO:0000256" key="8">
    <source>
        <dbReference type="PROSITE-ProRule" id="PRU00409"/>
    </source>
</evidence>
<evidence type="ECO:0000256" key="2">
    <source>
        <dbReference type="ARBA" id="ARBA00022532"/>
    </source>
</evidence>
<comment type="subunit">
    <text evidence="7">Heterotetramer of two alpha and two beta subunits.</text>
</comment>
<keyword evidence="4 7" id="KW-0479">Metal-binding</keyword>
<dbReference type="SUPFAM" id="SSF52210">
    <property type="entry name" value="Succinyl-CoA synthetase domains"/>
    <property type="match status" value="1"/>
</dbReference>
<comment type="similarity">
    <text evidence="1 7">Belongs to the succinate/malate CoA ligase beta subunit family.</text>
</comment>
<dbReference type="InterPro" id="IPR017866">
    <property type="entry name" value="Succ-CoA_synthase_bsu_CS"/>
</dbReference>
<evidence type="ECO:0000256" key="1">
    <source>
        <dbReference type="ARBA" id="ARBA00009182"/>
    </source>
</evidence>
<dbReference type="GO" id="GO:0042709">
    <property type="term" value="C:succinate-CoA ligase complex"/>
    <property type="evidence" value="ECO:0007669"/>
    <property type="project" value="TreeGrafter"/>
</dbReference>
<dbReference type="GO" id="GO:0004776">
    <property type="term" value="F:succinate-CoA ligase (GDP-forming) activity"/>
    <property type="evidence" value="ECO:0007669"/>
    <property type="project" value="RHEA"/>
</dbReference>
<dbReference type="Gene3D" id="3.30.470.20">
    <property type="entry name" value="ATP-grasp fold, B domain"/>
    <property type="match status" value="1"/>
</dbReference>
<dbReference type="Pfam" id="PF08442">
    <property type="entry name" value="ATP-grasp_2"/>
    <property type="match status" value="1"/>
</dbReference>
<dbReference type="UniPathway" id="UPA00223">
    <property type="reaction ID" value="UER00999"/>
</dbReference>
<dbReference type="STRING" id="1143323.M787_000780"/>
<dbReference type="Pfam" id="PF00549">
    <property type="entry name" value="Ligase_CoA"/>
    <property type="match status" value="1"/>
</dbReference>
<keyword evidence="7 8" id="KW-0067">ATP-binding</keyword>
<comment type="pathway">
    <text evidence="7">Carbohydrate metabolism; tricarboxylic acid cycle; succinate from succinyl-CoA (ligase route): step 1/1.</text>
</comment>
<dbReference type="InterPro" id="IPR005809">
    <property type="entry name" value="Succ_CoA_ligase-like_bsu"/>
</dbReference>
<proteinExistence type="inferred from homology"/>
<dbReference type="KEGG" id="cgz:M787_000780"/>
<evidence type="ECO:0000259" key="9">
    <source>
        <dbReference type="PROSITE" id="PS50975"/>
    </source>
</evidence>
<evidence type="ECO:0000256" key="4">
    <source>
        <dbReference type="ARBA" id="ARBA00022723"/>
    </source>
</evidence>
<dbReference type="GO" id="GO:0004775">
    <property type="term" value="F:succinate-CoA ligase (ADP-forming) activity"/>
    <property type="evidence" value="ECO:0007669"/>
    <property type="project" value="UniProtKB-UniRule"/>
</dbReference>
<dbReference type="GO" id="GO:0006104">
    <property type="term" value="P:succinyl-CoA metabolic process"/>
    <property type="evidence" value="ECO:0007669"/>
    <property type="project" value="TreeGrafter"/>
</dbReference>
<gene>
    <name evidence="7" type="primary">sucC</name>
    <name evidence="10" type="ORF">M787_000780</name>
</gene>
<evidence type="ECO:0000256" key="6">
    <source>
        <dbReference type="ARBA" id="ARBA00022842"/>
    </source>
</evidence>
<dbReference type="EMBL" id="CP015840">
    <property type="protein sequence ID" value="ANG65862.1"/>
    <property type="molecule type" value="Genomic_DNA"/>
</dbReference>
<evidence type="ECO:0000256" key="7">
    <source>
        <dbReference type="HAMAP-Rule" id="MF_00558"/>
    </source>
</evidence>
<feature type="binding site" evidence="7">
    <location>
        <position position="264"/>
    </location>
    <ligand>
        <name>substrate</name>
        <note>ligand shared with subunit alpha</note>
    </ligand>
</feature>
<dbReference type="AlphaFoldDB" id="A0A173DY52"/>
<evidence type="ECO:0000313" key="11">
    <source>
        <dbReference type="Proteomes" id="UP000019147"/>
    </source>
</evidence>
<keyword evidence="5 7" id="KW-0547">Nucleotide-binding</keyword>
<dbReference type="Gene3D" id="3.30.1490.20">
    <property type="entry name" value="ATP-grasp fold, A domain"/>
    <property type="match status" value="1"/>
</dbReference>
<keyword evidence="2 7" id="KW-0816">Tricarboxylic acid cycle</keyword>
<dbReference type="PROSITE" id="PS50975">
    <property type="entry name" value="ATP_GRASP"/>
    <property type="match status" value="1"/>
</dbReference>
<feature type="domain" description="ATP-grasp" evidence="9">
    <location>
        <begin position="9"/>
        <end position="227"/>
    </location>
</feature>
<keyword evidence="6 7" id="KW-0460">Magnesium</keyword>
<dbReference type="InterPro" id="IPR011761">
    <property type="entry name" value="ATP-grasp"/>
</dbReference>
<feature type="binding site" evidence="7">
    <location>
        <position position="46"/>
    </location>
    <ligand>
        <name>ATP</name>
        <dbReference type="ChEBI" id="CHEBI:30616"/>
    </ligand>
</feature>
<reference evidence="10 11" key="1">
    <citation type="journal article" date="2014" name="Syst. Appl. Microbiol.">
        <title>Evidence for the existence of two new members of the family Chlamydiaceae and proposal of Chlamydia avium sp. nov. and Chlamydia gallinacea sp. nov.</title>
        <authorList>
            <person name="Sachse K."/>
            <person name="Laroucau K."/>
            <person name="Riege K."/>
            <person name="Wehner S."/>
            <person name="Dilcher M."/>
            <person name="Creasy H.H."/>
            <person name="Weidmann M."/>
            <person name="Myers G."/>
            <person name="Vorimore F."/>
            <person name="Vicari N."/>
            <person name="Magnino S."/>
            <person name="Liebler-Tenorio E."/>
            <person name="Ruettger A."/>
            <person name="Bavoil P.M."/>
            <person name="Hufert F.T."/>
            <person name="Rossello-Mora R."/>
            <person name="Marz M."/>
        </authorList>
    </citation>
    <scope>NUCLEOTIDE SEQUENCE [LARGE SCALE GENOMIC DNA]</scope>
    <source>
        <strain evidence="10 11">08-1274/3</strain>
    </source>
</reference>
<keyword evidence="3 7" id="KW-0436">Ligase</keyword>
<dbReference type="PANTHER" id="PTHR11815:SF10">
    <property type="entry name" value="SUCCINATE--COA LIGASE [GDP-FORMING] SUBUNIT BETA, MITOCHONDRIAL"/>
    <property type="match status" value="1"/>
</dbReference>
<dbReference type="InterPro" id="IPR013650">
    <property type="entry name" value="ATP-grasp_succ-CoA_synth-type"/>
</dbReference>
<sequence length="388" mass="42793">MHLHEYQAKDLLVSYKIPTPPYRVLSSLSESEDVIQEMGISSGVVKVQVHAGGRGKNGGVRIARSVTEIQDAIRQLLGMRFVSDQTSGEALPVEKVLITPLVDIATEYYIAIYVDRKHRCPAIILSKAGGIDIEEVAIKSPEQLLTVFLSPYARIYNYQMRRILKFMRWEGELGKQGTQLIHKLIQCFYDNDAFLLEINPLVLTTEGNLFVLDAKMTIDDNALYRHPKLEVLYDPSQENIRDVLAKQMGLSYISLDGNVGCLVNGAGLAMSTLDILKIHGGSAANFLDIGGSASEEQIQKAISLVLSDENVRVLFINIFGGIMNCSEIASGLVAVMQERENSLPTVVRLEGTNSEQGKEILRRSGISCQFTDSLDEGAKLAVALSKYI</sequence>
<dbReference type="PIRSF" id="PIRSF001554">
    <property type="entry name" value="SucCS_beta"/>
    <property type="match status" value="1"/>
</dbReference>
<dbReference type="GeneID" id="81477838"/>
<dbReference type="PROSITE" id="PS01217">
    <property type="entry name" value="SUCCINYL_COA_LIG_3"/>
    <property type="match status" value="1"/>
</dbReference>